<dbReference type="AlphaFoldDB" id="A0A075G197"/>
<proteinExistence type="predicted"/>
<name>A0A075G197_9EURY</name>
<reference evidence="1" key="1">
    <citation type="journal article" date="2014" name="Genome Biol. Evol.">
        <title>Pangenome evidence for extensive interdomain horizontal transfer affecting lineage core and shell genes in uncultured planktonic thaumarchaeota and euryarchaeota.</title>
        <authorList>
            <person name="Deschamps P."/>
            <person name="Zivanovic Y."/>
            <person name="Moreira D."/>
            <person name="Rodriguez-Valera F."/>
            <person name="Lopez-Garcia P."/>
        </authorList>
    </citation>
    <scope>NUCLEOTIDE SEQUENCE</scope>
</reference>
<dbReference type="EMBL" id="KF900453">
    <property type="protein sequence ID" value="AIE95501.1"/>
    <property type="molecule type" value="Genomic_DNA"/>
</dbReference>
<feature type="non-terminal residue" evidence="1">
    <location>
        <position position="1"/>
    </location>
</feature>
<sequence>SCFSTITVDGSSSVGSWSSKTVVSDSVSSPGSDCGGDSGIGDGLCLAPGIDGGSGRGLTLIGRAFGRTVSFFEDLGVEPGPKTFFGSALCLLLLCTV</sequence>
<accession>A0A075G197</accession>
<protein>
    <submittedName>
        <fullName evidence="1">Uncharacterized protein</fullName>
    </submittedName>
</protein>
<organism evidence="1">
    <name type="scientific">uncultured marine group II/III euryarchaeote AD1000_66_E09</name>
    <dbReference type="NCBI Taxonomy" id="1457798"/>
    <lineage>
        <taxon>Archaea</taxon>
        <taxon>Methanobacteriati</taxon>
        <taxon>Methanobacteriota</taxon>
        <taxon>environmental samples</taxon>
    </lineage>
</organism>
<evidence type="ECO:0000313" key="1">
    <source>
        <dbReference type="EMBL" id="AIE95501.1"/>
    </source>
</evidence>